<dbReference type="CDD" id="cd01983">
    <property type="entry name" value="SIMIBI"/>
    <property type="match status" value="1"/>
</dbReference>
<evidence type="ECO:0000313" key="1">
    <source>
        <dbReference type="EMBL" id="TCT17169.1"/>
    </source>
</evidence>
<comment type="caution">
    <text evidence="1">The sequence shown here is derived from an EMBL/GenBank/DDBJ whole genome shotgun (WGS) entry which is preliminary data.</text>
</comment>
<dbReference type="PANTHER" id="PTHR10285">
    <property type="entry name" value="URIDINE KINASE"/>
    <property type="match status" value="1"/>
</dbReference>
<dbReference type="EMBL" id="SMAL01000001">
    <property type="protein sequence ID" value="TCT17169.1"/>
    <property type="molecule type" value="Genomic_DNA"/>
</dbReference>
<reference evidence="1 2" key="1">
    <citation type="submission" date="2019-03" db="EMBL/GenBank/DDBJ databases">
        <title>Genomic Encyclopedia of Type Strains, Phase IV (KMG-IV): sequencing the most valuable type-strain genomes for metagenomic binning, comparative biology and taxonomic classification.</title>
        <authorList>
            <person name="Goeker M."/>
        </authorList>
    </citation>
    <scope>NUCLEOTIDE SEQUENCE [LARGE SCALE GENOMIC DNA]</scope>
    <source>
        <strain evidence="1 2">DSM 24629</strain>
    </source>
</reference>
<dbReference type="RefSeq" id="WP_132249837.1">
    <property type="nucleotide sequence ID" value="NZ_SMAL01000001.1"/>
</dbReference>
<keyword evidence="2" id="KW-1185">Reference proteome</keyword>
<dbReference type="Gene3D" id="3.40.50.300">
    <property type="entry name" value="P-loop containing nucleotide triphosphate hydrolases"/>
    <property type="match status" value="1"/>
</dbReference>
<accession>A0A4V2V0P6</accession>
<dbReference type="Proteomes" id="UP000294902">
    <property type="component" value="Unassembled WGS sequence"/>
</dbReference>
<dbReference type="GO" id="GO:0016301">
    <property type="term" value="F:kinase activity"/>
    <property type="evidence" value="ECO:0007669"/>
    <property type="project" value="UniProtKB-KW"/>
</dbReference>
<organism evidence="1 2">
    <name type="scientific">Natranaerovirga pectinivora</name>
    <dbReference type="NCBI Taxonomy" id="682400"/>
    <lineage>
        <taxon>Bacteria</taxon>
        <taxon>Bacillati</taxon>
        <taxon>Bacillota</taxon>
        <taxon>Clostridia</taxon>
        <taxon>Lachnospirales</taxon>
        <taxon>Natranaerovirgaceae</taxon>
        <taxon>Natranaerovirga</taxon>
    </lineage>
</organism>
<evidence type="ECO:0000313" key="2">
    <source>
        <dbReference type="Proteomes" id="UP000294902"/>
    </source>
</evidence>
<name>A0A4V2V0P6_9FIRM</name>
<dbReference type="SUPFAM" id="SSF52540">
    <property type="entry name" value="P-loop containing nucleoside triphosphate hydrolases"/>
    <property type="match status" value="1"/>
</dbReference>
<dbReference type="InterPro" id="IPR027417">
    <property type="entry name" value="P-loop_NTPase"/>
</dbReference>
<dbReference type="AlphaFoldDB" id="A0A4V2V0P6"/>
<protein>
    <submittedName>
        <fullName evidence="1">Uridine kinase</fullName>
    </submittedName>
</protein>
<proteinExistence type="predicted"/>
<dbReference type="OrthoDB" id="1420794at2"/>
<keyword evidence="1" id="KW-0808">Transferase</keyword>
<gene>
    <name evidence="1" type="ORF">EDC18_101467</name>
</gene>
<keyword evidence="1" id="KW-0418">Kinase</keyword>
<sequence length="203" mass="24199">MDFLISDIQKNLIANKNNIIGIDGGTGAGKSTILTELQLKLESLGLRVIPLSIDDFIHKRAIRYDTSQEEWYCFYKLQWRYNYLINEILAPAKAQEKLDKQIELYDKEKDQYNMVPLNANTPYIILLEGMFLQRNTLKRYFDYISFMDVPKEDRVERVLRRDTYIGNEAEIYNKYESRYFPAEDYYFKRYTPLKKAHSVIRSE</sequence>